<dbReference type="Gene3D" id="3.10.450.50">
    <property type="match status" value="1"/>
</dbReference>
<dbReference type="InterPro" id="IPR032710">
    <property type="entry name" value="NTF2-like_dom_sf"/>
</dbReference>
<dbReference type="SUPFAM" id="SSF54427">
    <property type="entry name" value="NTF2-like"/>
    <property type="match status" value="1"/>
</dbReference>
<feature type="region of interest" description="Disordered" evidence="1">
    <location>
        <begin position="152"/>
        <end position="174"/>
    </location>
</feature>
<dbReference type="AlphaFoldDB" id="A0A9W6VHW4"/>
<gene>
    <name evidence="3" type="ORF">Atai01_57290</name>
</gene>
<name>A0A9W6VHW4_9PSEU</name>
<organism evidence="3 4">
    <name type="scientific">Amycolatopsis taiwanensis</name>
    <dbReference type="NCBI Taxonomy" id="342230"/>
    <lineage>
        <taxon>Bacteria</taxon>
        <taxon>Bacillati</taxon>
        <taxon>Actinomycetota</taxon>
        <taxon>Actinomycetes</taxon>
        <taxon>Pseudonocardiales</taxon>
        <taxon>Pseudonocardiaceae</taxon>
        <taxon>Amycolatopsis</taxon>
    </lineage>
</organism>
<evidence type="ECO:0000256" key="1">
    <source>
        <dbReference type="SAM" id="MobiDB-lite"/>
    </source>
</evidence>
<dbReference type="InterPro" id="IPR037401">
    <property type="entry name" value="SnoaL-like"/>
</dbReference>
<comment type="caution">
    <text evidence="3">The sequence shown here is derived from an EMBL/GenBank/DDBJ whole genome shotgun (WGS) entry which is preliminary data.</text>
</comment>
<reference evidence="3" key="1">
    <citation type="submission" date="2023-03" db="EMBL/GenBank/DDBJ databases">
        <title>Amycolatopsis taiwanensis NBRC 103393.</title>
        <authorList>
            <person name="Ichikawa N."/>
            <person name="Sato H."/>
            <person name="Tonouchi N."/>
        </authorList>
    </citation>
    <scope>NUCLEOTIDE SEQUENCE</scope>
    <source>
        <strain evidence="3">NBRC 103393</strain>
    </source>
</reference>
<evidence type="ECO:0000313" key="4">
    <source>
        <dbReference type="Proteomes" id="UP001165136"/>
    </source>
</evidence>
<keyword evidence="4" id="KW-1185">Reference proteome</keyword>
<dbReference type="Pfam" id="PF12680">
    <property type="entry name" value="SnoaL_2"/>
    <property type="match status" value="1"/>
</dbReference>
<sequence>MEPYAMKSDFIDNRCDRGNTASMTTDNKSIVQRALAELIGTGSVDALESLLSDDFVHHRPDSISSTKAEWLAAVHAALTPLADMRVEVHHLLADGDHVVMHSRRQLPDGGPEIAVVDIWRIDDGLIAEGWEIIEPVAQAAANLVWWEPTEKEAGAGDATTKTSGGHRARSRSFL</sequence>
<feature type="domain" description="SnoaL-like" evidence="2">
    <location>
        <begin position="33"/>
        <end position="128"/>
    </location>
</feature>
<dbReference type="EMBL" id="BSTI01000014">
    <property type="protein sequence ID" value="GLY69110.1"/>
    <property type="molecule type" value="Genomic_DNA"/>
</dbReference>
<proteinExistence type="predicted"/>
<accession>A0A9W6VHW4</accession>
<evidence type="ECO:0000313" key="3">
    <source>
        <dbReference type="EMBL" id="GLY69110.1"/>
    </source>
</evidence>
<protein>
    <recommendedName>
        <fullName evidence="2">SnoaL-like domain-containing protein</fullName>
    </recommendedName>
</protein>
<evidence type="ECO:0000259" key="2">
    <source>
        <dbReference type="Pfam" id="PF12680"/>
    </source>
</evidence>
<dbReference type="Proteomes" id="UP001165136">
    <property type="component" value="Unassembled WGS sequence"/>
</dbReference>
<feature type="compositionally biased region" description="Basic residues" evidence="1">
    <location>
        <begin position="164"/>
        <end position="174"/>
    </location>
</feature>